<feature type="region of interest" description="Disordered" evidence="2">
    <location>
        <begin position="1"/>
        <end position="32"/>
    </location>
</feature>
<feature type="compositionally biased region" description="Basic residues" evidence="2">
    <location>
        <begin position="259"/>
        <end position="276"/>
    </location>
</feature>
<feature type="compositionally biased region" description="Low complexity" evidence="2">
    <location>
        <begin position="245"/>
        <end position="258"/>
    </location>
</feature>
<accession>A0AAV8YRT2</accession>
<evidence type="ECO:0000313" key="4">
    <source>
        <dbReference type="Proteomes" id="UP001162162"/>
    </source>
</evidence>
<feature type="coiled-coil region" evidence="1">
    <location>
        <begin position="38"/>
        <end position="65"/>
    </location>
</feature>
<keyword evidence="1" id="KW-0175">Coiled coil</keyword>
<feature type="compositionally biased region" description="Polar residues" evidence="2">
    <location>
        <begin position="149"/>
        <end position="161"/>
    </location>
</feature>
<evidence type="ECO:0000256" key="2">
    <source>
        <dbReference type="SAM" id="MobiDB-lite"/>
    </source>
</evidence>
<comment type="caution">
    <text evidence="3">The sequence shown here is derived from an EMBL/GenBank/DDBJ whole genome shotgun (WGS) entry which is preliminary data.</text>
</comment>
<dbReference type="EMBL" id="JAPWTK010000050">
    <property type="protein sequence ID" value="KAJ8954255.1"/>
    <property type="molecule type" value="Genomic_DNA"/>
</dbReference>
<organism evidence="3 4">
    <name type="scientific">Aromia moschata</name>
    <dbReference type="NCBI Taxonomy" id="1265417"/>
    <lineage>
        <taxon>Eukaryota</taxon>
        <taxon>Metazoa</taxon>
        <taxon>Ecdysozoa</taxon>
        <taxon>Arthropoda</taxon>
        <taxon>Hexapoda</taxon>
        <taxon>Insecta</taxon>
        <taxon>Pterygota</taxon>
        <taxon>Neoptera</taxon>
        <taxon>Endopterygota</taxon>
        <taxon>Coleoptera</taxon>
        <taxon>Polyphaga</taxon>
        <taxon>Cucujiformia</taxon>
        <taxon>Chrysomeloidea</taxon>
        <taxon>Cerambycidae</taxon>
        <taxon>Cerambycinae</taxon>
        <taxon>Callichromatini</taxon>
        <taxon>Aromia</taxon>
    </lineage>
</organism>
<dbReference type="Proteomes" id="UP001162162">
    <property type="component" value="Unassembled WGS sequence"/>
</dbReference>
<feature type="compositionally biased region" description="Low complexity" evidence="2">
    <location>
        <begin position="206"/>
        <end position="221"/>
    </location>
</feature>
<feature type="compositionally biased region" description="Basic and acidic residues" evidence="2">
    <location>
        <begin position="280"/>
        <end position="292"/>
    </location>
</feature>
<feature type="compositionally biased region" description="Basic and acidic residues" evidence="2">
    <location>
        <begin position="1"/>
        <end position="15"/>
    </location>
</feature>
<feature type="compositionally biased region" description="Basic residues" evidence="2">
    <location>
        <begin position="125"/>
        <end position="139"/>
    </location>
</feature>
<gene>
    <name evidence="3" type="ORF">NQ318_005851</name>
</gene>
<evidence type="ECO:0000313" key="3">
    <source>
        <dbReference type="EMBL" id="KAJ8954255.1"/>
    </source>
</evidence>
<feature type="region of interest" description="Disordered" evidence="2">
    <location>
        <begin position="105"/>
        <end position="305"/>
    </location>
</feature>
<feature type="compositionally biased region" description="Basic and acidic residues" evidence="2">
    <location>
        <begin position="114"/>
        <end position="124"/>
    </location>
</feature>
<dbReference type="AlphaFoldDB" id="A0AAV8YRT2"/>
<proteinExistence type="predicted"/>
<sequence>MRGETPKLVKRKVEPDQATPQPRKSLRIDHNQKKAVEAVEKERKAFEAEEKLKKLAEKADLAKKKLKLSIAQKILKSKPVNLKKKDAVKKPLTKQKIQMVLEGVRKSVLPRRLPAKEEAPPKAARERKKWAKRPGKAKAKVVASKASKLQRQSSTNASQRQRNAKVVGKGSTVQVKKPTDKRGNVNKEKDAGEVRGQSAPASQVLPKKGAPAKGGANKKTPSVPVKKKGRISKGSTDAPGPLEVAGGSSSQTSSSARQTPKKRSSVKVKDLRKRIQQKTESLRKNVMRREPSRYSVFVGSSYREE</sequence>
<name>A0AAV8YRT2_9CUCU</name>
<evidence type="ECO:0000256" key="1">
    <source>
        <dbReference type="SAM" id="Coils"/>
    </source>
</evidence>
<reference evidence="3" key="1">
    <citation type="journal article" date="2023" name="Insect Mol. Biol.">
        <title>Genome sequencing provides insights into the evolution of gene families encoding plant cell wall-degrading enzymes in longhorned beetles.</title>
        <authorList>
            <person name="Shin N.R."/>
            <person name="Okamura Y."/>
            <person name="Kirsch R."/>
            <person name="Pauchet Y."/>
        </authorList>
    </citation>
    <scope>NUCLEOTIDE SEQUENCE</scope>
    <source>
        <strain evidence="3">AMC_N1</strain>
    </source>
</reference>
<feature type="compositionally biased region" description="Basic and acidic residues" evidence="2">
    <location>
        <begin position="177"/>
        <end position="193"/>
    </location>
</feature>
<keyword evidence="4" id="KW-1185">Reference proteome</keyword>
<protein>
    <submittedName>
        <fullName evidence="3">Uncharacterized protein</fullName>
    </submittedName>
</protein>